<reference evidence="2 3" key="1">
    <citation type="submission" date="2019-06" db="EMBL/GenBank/DDBJ databases">
        <title>A novel bacterium of genus Amaricoccus, isolated from marine sediment.</title>
        <authorList>
            <person name="Huang H."/>
            <person name="Mo K."/>
            <person name="Hu Y."/>
        </authorList>
    </citation>
    <scope>NUCLEOTIDE SEQUENCE [LARGE SCALE GENOMIC DNA]</scope>
    <source>
        <strain evidence="2 3">HB172011</strain>
    </source>
</reference>
<proteinExistence type="predicted"/>
<dbReference type="PROSITE" id="PS51257">
    <property type="entry name" value="PROKAR_LIPOPROTEIN"/>
    <property type="match status" value="1"/>
</dbReference>
<sequence>MPGPTRAILCLLLVAACASAPPPDPRLTALSEAYAAEPSGTLWKRQATTGDPRELMMVEAELGTRGQLSDPNGRYLGSRTAAGVGLVTYSRTAPVTGRRGCADFPSAAAAQKAFLAAGGPAADPDGLDGDGDGSACGWGAQILAVSNRFQNRRGAAPRSLAPARVPG</sequence>
<dbReference type="EMBL" id="VFRP01000007">
    <property type="protein sequence ID" value="TPE51385.1"/>
    <property type="molecule type" value="Genomic_DNA"/>
</dbReference>
<evidence type="ECO:0008006" key="4">
    <source>
        <dbReference type="Google" id="ProtNLM"/>
    </source>
</evidence>
<dbReference type="AlphaFoldDB" id="A0A501WSQ1"/>
<feature type="signal peptide" evidence="1">
    <location>
        <begin position="1"/>
        <end position="20"/>
    </location>
</feature>
<evidence type="ECO:0000256" key="1">
    <source>
        <dbReference type="SAM" id="SignalP"/>
    </source>
</evidence>
<gene>
    <name evidence="2" type="ORF">FJM51_09090</name>
</gene>
<keyword evidence="1" id="KW-0732">Signal</keyword>
<name>A0A501WSQ1_9RHOB</name>
<organism evidence="2 3">
    <name type="scientific">Amaricoccus solimangrovi</name>
    <dbReference type="NCBI Taxonomy" id="2589815"/>
    <lineage>
        <taxon>Bacteria</taxon>
        <taxon>Pseudomonadati</taxon>
        <taxon>Pseudomonadota</taxon>
        <taxon>Alphaproteobacteria</taxon>
        <taxon>Rhodobacterales</taxon>
        <taxon>Paracoccaceae</taxon>
        <taxon>Amaricoccus</taxon>
    </lineage>
</organism>
<evidence type="ECO:0000313" key="3">
    <source>
        <dbReference type="Proteomes" id="UP000319255"/>
    </source>
</evidence>
<dbReference type="Proteomes" id="UP000319255">
    <property type="component" value="Unassembled WGS sequence"/>
</dbReference>
<evidence type="ECO:0000313" key="2">
    <source>
        <dbReference type="EMBL" id="TPE51385.1"/>
    </source>
</evidence>
<feature type="chain" id="PRO_5021250335" description="Excalibur calcium-binding domain-containing protein" evidence="1">
    <location>
        <begin position="21"/>
        <end position="167"/>
    </location>
</feature>
<dbReference type="RefSeq" id="WP_140453821.1">
    <property type="nucleotide sequence ID" value="NZ_VFRP01000007.1"/>
</dbReference>
<comment type="caution">
    <text evidence="2">The sequence shown here is derived from an EMBL/GenBank/DDBJ whole genome shotgun (WGS) entry which is preliminary data.</text>
</comment>
<accession>A0A501WSQ1</accession>
<keyword evidence="3" id="KW-1185">Reference proteome</keyword>
<protein>
    <recommendedName>
        <fullName evidence="4">Excalibur calcium-binding domain-containing protein</fullName>
    </recommendedName>
</protein>